<keyword evidence="1" id="KW-0472">Membrane</keyword>
<reference evidence="2" key="1">
    <citation type="submission" date="2012-04" db="EMBL/GenBank/DDBJ databases">
        <title>The Genome Sequence of Loa loa.</title>
        <authorList>
            <consortium name="The Broad Institute Genome Sequencing Platform"/>
            <consortium name="Broad Institute Genome Sequencing Center for Infectious Disease"/>
            <person name="Nutman T.B."/>
            <person name="Fink D.L."/>
            <person name="Russ C."/>
            <person name="Young S."/>
            <person name="Zeng Q."/>
            <person name="Gargeya S."/>
            <person name="Alvarado L."/>
            <person name="Berlin A."/>
            <person name="Chapman S.B."/>
            <person name="Chen Z."/>
            <person name="Freedman E."/>
            <person name="Gellesch M."/>
            <person name="Goldberg J."/>
            <person name="Griggs A."/>
            <person name="Gujja S."/>
            <person name="Heilman E.R."/>
            <person name="Heiman D."/>
            <person name="Howarth C."/>
            <person name="Mehta T."/>
            <person name="Neiman D."/>
            <person name="Pearson M."/>
            <person name="Roberts A."/>
            <person name="Saif S."/>
            <person name="Shea T."/>
            <person name="Shenoy N."/>
            <person name="Sisk P."/>
            <person name="Stolte C."/>
            <person name="Sykes S."/>
            <person name="White J."/>
            <person name="Yandava C."/>
            <person name="Haas B."/>
            <person name="Henn M.R."/>
            <person name="Nusbaum C."/>
            <person name="Birren B."/>
        </authorList>
    </citation>
    <scope>NUCLEOTIDE SEQUENCE [LARGE SCALE GENOMIC DNA]</scope>
</reference>
<dbReference type="KEGG" id="loa:LOAG_18109"/>
<dbReference type="RefSeq" id="XP_020305503.1">
    <property type="nucleotide sequence ID" value="XM_020450777.1"/>
</dbReference>
<proteinExistence type="predicted"/>
<accession>A0A1S0UFX6</accession>
<dbReference type="CTD" id="31251839"/>
<dbReference type="AlphaFoldDB" id="A0A1S0UFX6"/>
<gene>
    <name evidence="2" type="ORF">LOAG_18109</name>
</gene>
<feature type="non-terminal residue" evidence="2">
    <location>
        <position position="1"/>
    </location>
</feature>
<evidence type="ECO:0000256" key="1">
    <source>
        <dbReference type="SAM" id="Phobius"/>
    </source>
</evidence>
<evidence type="ECO:0000313" key="2">
    <source>
        <dbReference type="EMBL" id="EJD74592.1"/>
    </source>
</evidence>
<keyword evidence="1" id="KW-0812">Transmembrane</keyword>
<feature type="transmembrane region" description="Helical" evidence="1">
    <location>
        <begin position="6"/>
        <end position="25"/>
    </location>
</feature>
<keyword evidence="1" id="KW-1133">Transmembrane helix</keyword>
<sequence>ILVLAIGASILSDGILLTSFIFEIIRYWKYSMTTTSASILLDDTLLTPQ</sequence>
<organism evidence="2">
    <name type="scientific">Loa loa</name>
    <name type="common">Eye worm</name>
    <name type="synonym">Filaria loa</name>
    <dbReference type="NCBI Taxonomy" id="7209"/>
    <lineage>
        <taxon>Eukaryota</taxon>
        <taxon>Metazoa</taxon>
        <taxon>Ecdysozoa</taxon>
        <taxon>Nematoda</taxon>
        <taxon>Chromadorea</taxon>
        <taxon>Rhabditida</taxon>
        <taxon>Spirurina</taxon>
        <taxon>Spiruromorpha</taxon>
        <taxon>Filarioidea</taxon>
        <taxon>Onchocercidae</taxon>
        <taxon>Loa</taxon>
    </lineage>
</organism>
<protein>
    <submittedName>
        <fullName evidence="2">Uncharacterized protein</fullName>
    </submittedName>
</protein>
<dbReference type="InParanoid" id="A0A1S0UFX6"/>
<name>A0A1S0UFX6_LOALO</name>
<dbReference type="GeneID" id="31251839"/>
<dbReference type="EMBL" id="JH712262">
    <property type="protein sequence ID" value="EJD74592.1"/>
    <property type="molecule type" value="Genomic_DNA"/>
</dbReference>